<dbReference type="WBParaSite" id="HPLM_0001577501-mRNA-1">
    <property type="protein sequence ID" value="HPLM_0001577501-mRNA-1"/>
    <property type="gene ID" value="HPLM_0001577501"/>
</dbReference>
<accession>A0A0N4WVP3</accession>
<organism evidence="4">
    <name type="scientific">Haemonchus placei</name>
    <name type="common">Barber's pole worm</name>
    <dbReference type="NCBI Taxonomy" id="6290"/>
    <lineage>
        <taxon>Eukaryota</taxon>
        <taxon>Metazoa</taxon>
        <taxon>Ecdysozoa</taxon>
        <taxon>Nematoda</taxon>
        <taxon>Chromadorea</taxon>
        <taxon>Rhabditida</taxon>
        <taxon>Rhabditina</taxon>
        <taxon>Rhabditomorpha</taxon>
        <taxon>Strongyloidea</taxon>
        <taxon>Trichostrongylidae</taxon>
        <taxon>Haemonchus</taxon>
    </lineage>
</organism>
<dbReference type="EMBL" id="UZAF01019116">
    <property type="protein sequence ID" value="VDO57761.1"/>
    <property type="molecule type" value="Genomic_DNA"/>
</dbReference>
<evidence type="ECO:0000313" key="3">
    <source>
        <dbReference type="Proteomes" id="UP000268014"/>
    </source>
</evidence>
<gene>
    <name evidence="2" type="ORF">HPLM_LOCUS15767</name>
</gene>
<evidence type="ECO:0000256" key="1">
    <source>
        <dbReference type="SAM" id="MobiDB-lite"/>
    </source>
</evidence>
<dbReference type="OrthoDB" id="5874911at2759"/>
<feature type="region of interest" description="Disordered" evidence="1">
    <location>
        <begin position="62"/>
        <end position="92"/>
    </location>
</feature>
<reference evidence="2 3" key="2">
    <citation type="submission" date="2018-11" db="EMBL/GenBank/DDBJ databases">
        <authorList>
            <consortium name="Pathogen Informatics"/>
        </authorList>
    </citation>
    <scope>NUCLEOTIDE SEQUENCE [LARGE SCALE GENOMIC DNA]</scope>
    <source>
        <strain evidence="2 3">MHpl1</strain>
    </source>
</reference>
<reference evidence="4" key="1">
    <citation type="submission" date="2017-02" db="UniProtKB">
        <authorList>
            <consortium name="WormBaseParasite"/>
        </authorList>
    </citation>
    <scope>IDENTIFICATION</scope>
</reference>
<keyword evidence="3" id="KW-1185">Reference proteome</keyword>
<proteinExistence type="predicted"/>
<evidence type="ECO:0000313" key="4">
    <source>
        <dbReference type="WBParaSite" id="HPLM_0001577501-mRNA-1"/>
    </source>
</evidence>
<dbReference type="AlphaFoldDB" id="A0A0N4WVP3"/>
<evidence type="ECO:0000313" key="2">
    <source>
        <dbReference type="EMBL" id="VDO57761.1"/>
    </source>
</evidence>
<protein>
    <submittedName>
        <fullName evidence="4">Troponin T</fullName>
    </submittedName>
</protein>
<sequence length="92" mass="10530">MGAAEKVQLLNHFLLTVSLTKERPFRLKISKEVMAITEKDVRRMETTMKEIKEYMADAERELKSSATGSGRYTYKERTSLAGQTEDDTDPVK</sequence>
<dbReference type="Proteomes" id="UP000268014">
    <property type="component" value="Unassembled WGS sequence"/>
</dbReference>
<name>A0A0N4WVP3_HAEPC</name>